<dbReference type="EMBL" id="FNQO01000004">
    <property type="protein sequence ID" value="SEA41296.1"/>
    <property type="molecule type" value="Genomic_DNA"/>
</dbReference>
<evidence type="ECO:0000313" key="3">
    <source>
        <dbReference type="EMBL" id="SEA41296.1"/>
    </source>
</evidence>
<gene>
    <name evidence="3" type="ORF">SAMN05216562_2987</name>
</gene>
<evidence type="ECO:0000313" key="4">
    <source>
        <dbReference type="Proteomes" id="UP000198658"/>
    </source>
</evidence>
<dbReference type="InterPro" id="IPR008391">
    <property type="entry name" value="AXE1_dom"/>
</dbReference>
<dbReference type="PANTHER" id="PTHR22946">
    <property type="entry name" value="DIENELACTONE HYDROLASE DOMAIN-CONTAINING PROTEIN-RELATED"/>
    <property type="match status" value="1"/>
</dbReference>
<reference evidence="4" key="1">
    <citation type="submission" date="2016-10" db="EMBL/GenBank/DDBJ databases">
        <authorList>
            <person name="Varghese N."/>
            <person name="Submissions S."/>
        </authorList>
    </citation>
    <scope>NUCLEOTIDE SEQUENCE [LARGE SCALE GENOMIC DNA]</scope>
    <source>
        <strain evidence="4">CGMCC 1.10657</strain>
    </source>
</reference>
<organism evidence="3 4">
    <name type="scientific">Microbulbifer marinus</name>
    <dbReference type="NCBI Taxonomy" id="658218"/>
    <lineage>
        <taxon>Bacteria</taxon>
        <taxon>Pseudomonadati</taxon>
        <taxon>Pseudomonadota</taxon>
        <taxon>Gammaproteobacteria</taxon>
        <taxon>Cellvibrionales</taxon>
        <taxon>Microbulbiferaceae</taxon>
        <taxon>Microbulbifer</taxon>
    </lineage>
</organism>
<sequence length="298" mass="33056">MIKKLFGTTLVALLGALAVWYQFFALKAKPIPQAQILAAYDYEPPADIDMRLEAIGDGKFSLSFRSFDGALVNGQISYPPSHQEKHPVLIGISAMGRGYQRWWTDSFKGRPTVTRVNEITKLAADKGYAVISIDARFHGTRKDPDRPLKSIMNDLHFFGDKTNYENMIRKTVLDYRVLLDWISDQPTLNSDRITAVGYSMGAQVGLLLGALDRRVDQLVAMVPPHVDDKTALVAPKNLASLIEEPPVLLITANDDEYASAADNRALFLAIASENKEHLAFDSGHILPADYVEALAQRL</sequence>
<accession>A0A1H4AZN3</accession>
<keyword evidence="4" id="KW-1185">Reference proteome</keyword>
<name>A0A1H4AZN3_9GAMM</name>
<keyword evidence="1" id="KW-0378">Hydrolase</keyword>
<evidence type="ECO:0000259" key="2">
    <source>
        <dbReference type="Pfam" id="PF05448"/>
    </source>
</evidence>
<proteinExistence type="predicted"/>
<dbReference type="SUPFAM" id="SSF53474">
    <property type="entry name" value="alpha/beta-Hydrolases"/>
    <property type="match status" value="1"/>
</dbReference>
<protein>
    <submittedName>
        <fullName evidence="3">Acetyl xylan esterase (AXE1)</fullName>
    </submittedName>
</protein>
<dbReference type="RefSeq" id="WP_170833230.1">
    <property type="nucleotide sequence ID" value="NZ_FNQO01000004.1"/>
</dbReference>
<dbReference type="Proteomes" id="UP000198658">
    <property type="component" value="Unassembled WGS sequence"/>
</dbReference>
<dbReference type="STRING" id="658218.SAMN05216562_2987"/>
<evidence type="ECO:0000256" key="1">
    <source>
        <dbReference type="ARBA" id="ARBA00022801"/>
    </source>
</evidence>
<dbReference type="Gene3D" id="3.40.50.1820">
    <property type="entry name" value="alpha/beta hydrolase"/>
    <property type="match status" value="1"/>
</dbReference>
<dbReference type="GO" id="GO:0052689">
    <property type="term" value="F:carboxylic ester hydrolase activity"/>
    <property type="evidence" value="ECO:0007669"/>
    <property type="project" value="UniProtKB-ARBA"/>
</dbReference>
<dbReference type="AlphaFoldDB" id="A0A1H4AZN3"/>
<dbReference type="PANTHER" id="PTHR22946:SF9">
    <property type="entry name" value="POLYKETIDE TRANSFERASE AF380"/>
    <property type="match status" value="1"/>
</dbReference>
<dbReference type="Pfam" id="PF05448">
    <property type="entry name" value="AXE1"/>
    <property type="match status" value="1"/>
</dbReference>
<dbReference type="InterPro" id="IPR050261">
    <property type="entry name" value="FrsA_esterase"/>
</dbReference>
<dbReference type="InterPro" id="IPR029058">
    <property type="entry name" value="AB_hydrolase_fold"/>
</dbReference>
<feature type="domain" description="Acetyl xylan esterase" evidence="2">
    <location>
        <begin position="60"/>
        <end position="223"/>
    </location>
</feature>